<proteinExistence type="predicted"/>
<feature type="transmembrane region" description="Helical" evidence="1">
    <location>
        <begin position="96"/>
        <end position="116"/>
    </location>
</feature>
<keyword evidence="3" id="KW-1185">Reference proteome</keyword>
<evidence type="ECO:0000313" key="2">
    <source>
        <dbReference type="EMBL" id="MBW3467996.1"/>
    </source>
</evidence>
<evidence type="ECO:0000256" key="1">
    <source>
        <dbReference type="SAM" id="Phobius"/>
    </source>
</evidence>
<dbReference type="RefSeq" id="WP_219288644.1">
    <property type="nucleotide sequence ID" value="NZ_RPHB01000004.1"/>
</dbReference>
<feature type="transmembrane region" description="Helical" evidence="1">
    <location>
        <begin position="39"/>
        <end position="57"/>
    </location>
</feature>
<feature type="transmembrane region" description="Helical" evidence="1">
    <location>
        <begin position="14"/>
        <end position="33"/>
    </location>
</feature>
<dbReference type="EMBL" id="RPHB01000004">
    <property type="protein sequence ID" value="MBW3467996.1"/>
    <property type="molecule type" value="Genomic_DNA"/>
</dbReference>
<sequence length="134" mass="15093">MVNNILKVEQIGKVILRMGIVIYIWSIAILSFQWDKDKLWMAAVLVVLVLIPVLLLLHFKSPKIGVVGGISAGIFFLVSAFIIFTTDMQVEAPWKFVYLHIVKDILLFVASIVLTGESLKELVRDKITQPFPKA</sequence>
<protein>
    <submittedName>
        <fullName evidence="2">DUF417 family protein</fullName>
    </submittedName>
</protein>
<evidence type="ECO:0000313" key="3">
    <source>
        <dbReference type="Proteomes" id="UP000727490"/>
    </source>
</evidence>
<name>A0A951MAI6_9BACT</name>
<keyword evidence="1" id="KW-0812">Transmembrane</keyword>
<organism evidence="2 3">
    <name type="scientific">Arthrospiribacter ruber</name>
    <dbReference type="NCBI Taxonomy" id="2487934"/>
    <lineage>
        <taxon>Bacteria</taxon>
        <taxon>Pseudomonadati</taxon>
        <taxon>Bacteroidota</taxon>
        <taxon>Cytophagia</taxon>
        <taxon>Cytophagales</taxon>
        <taxon>Cyclobacteriaceae</taxon>
        <taxon>Arthrospiribacter</taxon>
    </lineage>
</organism>
<keyword evidence="1" id="KW-0472">Membrane</keyword>
<gene>
    <name evidence="2" type="ORF">EGN73_09235</name>
</gene>
<comment type="caution">
    <text evidence="2">The sequence shown here is derived from an EMBL/GenBank/DDBJ whole genome shotgun (WGS) entry which is preliminary data.</text>
</comment>
<dbReference type="Proteomes" id="UP000727490">
    <property type="component" value="Unassembled WGS sequence"/>
</dbReference>
<dbReference type="AlphaFoldDB" id="A0A951MAI6"/>
<keyword evidence="1" id="KW-1133">Transmembrane helix</keyword>
<reference evidence="2 3" key="1">
    <citation type="journal article" date="2020" name="Syst. Appl. Microbiol.">
        <title>Arthrospiribacter ruber gen. nov., sp. nov., a novel bacterium isolated from Arthrospira cultures.</title>
        <authorList>
            <person name="Waleron M."/>
            <person name="Misztak A."/>
            <person name="Waleron M.M."/>
            <person name="Furmaniak M."/>
            <person name="Mrozik A."/>
            <person name="Waleron K."/>
        </authorList>
    </citation>
    <scope>NUCLEOTIDE SEQUENCE [LARGE SCALE GENOMIC DNA]</scope>
    <source>
        <strain evidence="2 3">DPMB0001</strain>
    </source>
</reference>
<feature type="transmembrane region" description="Helical" evidence="1">
    <location>
        <begin position="64"/>
        <end position="84"/>
    </location>
</feature>
<accession>A0A951MAI6</accession>